<sequence>MRRIQSHCRPLRTLARAGVLAAILMAAAAASAGQAQAHALALLVRACMHAPAHGGDPGLLPPLPVAMVADPAGAEPAALPQPSASPTPPARAVPAAAARFPTPAGLSLHCPRP</sequence>
<protein>
    <submittedName>
        <fullName evidence="3">Uncharacterized protein</fullName>
    </submittedName>
</protein>
<evidence type="ECO:0000313" key="4">
    <source>
        <dbReference type="Proteomes" id="UP000321583"/>
    </source>
</evidence>
<keyword evidence="2" id="KW-0732">Signal</keyword>
<evidence type="ECO:0000256" key="1">
    <source>
        <dbReference type="SAM" id="MobiDB-lite"/>
    </source>
</evidence>
<name>A0A562DIY9_9GAMM</name>
<feature type="signal peptide" evidence="2">
    <location>
        <begin position="1"/>
        <end position="37"/>
    </location>
</feature>
<keyword evidence="4" id="KW-1185">Reference proteome</keyword>
<feature type="non-terminal residue" evidence="3">
    <location>
        <position position="113"/>
    </location>
</feature>
<dbReference type="AlphaFoldDB" id="A0A562DIY9"/>
<reference evidence="3 4" key="1">
    <citation type="submission" date="2019-07" db="EMBL/GenBank/DDBJ databases">
        <title>Genome sequencing of lignin-degrading bacterial isolates.</title>
        <authorList>
            <person name="Gladden J."/>
        </authorList>
    </citation>
    <scope>NUCLEOTIDE SEQUENCE [LARGE SCALE GENOMIC DNA]</scope>
    <source>
        <strain evidence="3 4">J19</strain>
    </source>
</reference>
<gene>
    <name evidence="3" type="ORF">L613_003600000310</name>
</gene>
<dbReference type="Proteomes" id="UP000321583">
    <property type="component" value="Unassembled WGS sequence"/>
</dbReference>
<evidence type="ECO:0000256" key="2">
    <source>
        <dbReference type="SAM" id="SignalP"/>
    </source>
</evidence>
<accession>A0A562DIY9</accession>
<proteinExistence type="predicted"/>
<feature type="region of interest" description="Disordered" evidence="1">
    <location>
        <begin position="74"/>
        <end position="96"/>
    </location>
</feature>
<comment type="caution">
    <text evidence="3">The sequence shown here is derived from an EMBL/GenBank/DDBJ whole genome shotgun (WGS) entry which is preliminary data.</text>
</comment>
<organism evidence="3 4">
    <name type="scientific">Pseudoxanthomonas taiwanensis J19</name>
    <dbReference type="NCBI Taxonomy" id="935569"/>
    <lineage>
        <taxon>Bacteria</taxon>
        <taxon>Pseudomonadati</taxon>
        <taxon>Pseudomonadota</taxon>
        <taxon>Gammaproteobacteria</taxon>
        <taxon>Lysobacterales</taxon>
        <taxon>Lysobacteraceae</taxon>
        <taxon>Pseudoxanthomonas</taxon>
    </lineage>
</organism>
<feature type="chain" id="PRO_5021702336" evidence="2">
    <location>
        <begin position="38"/>
        <end position="113"/>
    </location>
</feature>
<evidence type="ECO:0000313" key="3">
    <source>
        <dbReference type="EMBL" id="TWH09561.1"/>
    </source>
</evidence>
<dbReference type="EMBL" id="VLJS01000065">
    <property type="protein sequence ID" value="TWH09561.1"/>
    <property type="molecule type" value="Genomic_DNA"/>
</dbReference>